<dbReference type="EMBL" id="JAXBLV010000193">
    <property type="protein sequence ID" value="MDY3561405.1"/>
    <property type="molecule type" value="Genomic_DNA"/>
</dbReference>
<feature type="transmembrane region" description="Helical" evidence="8">
    <location>
        <begin position="187"/>
        <end position="210"/>
    </location>
</feature>
<proteinExistence type="inferred from homology"/>
<evidence type="ECO:0000256" key="8">
    <source>
        <dbReference type="SAM" id="Phobius"/>
    </source>
</evidence>
<evidence type="ECO:0000256" key="6">
    <source>
        <dbReference type="ARBA" id="ARBA00023136"/>
    </source>
</evidence>
<feature type="transmembrane region" description="Helical" evidence="8">
    <location>
        <begin position="114"/>
        <end position="135"/>
    </location>
</feature>
<dbReference type="Pfam" id="PF09594">
    <property type="entry name" value="GT87"/>
    <property type="match status" value="1"/>
</dbReference>
<evidence type="ECO:0000313" key="10">
    <source>
        <dbReference type="Proteomes" id="UP001272242"/>
    </source>
</evidence>
<feature type="transmembrane region" description="Helical" evidence="8">
    <location>
        <begin position="330"/>
        <end position="349"/>
    </location>
</feature>
<dbReference type="Proteomes" id="UP001272242">
    <property type="component" value="Unassembled WGS sequence"/>
</dbReference>
<evidence type="ECO:0000256" key="5">
    <source>
        <dbReference type="ARBA" id="ARBA00022989"/>
    </source>
</evidence>
<feature type="transmembrane region" description="Helical" evidence="8">
    <location>
        <begin position="222"/>
        <end position="239"/>
    </location>
</feature>
<protein>
    <submittedName>
        <fullName evidence="9">DUF2029 domain-containing protein</fullName>
    </submittedName>
</protein>
<dbReference type="InterPro" id="IPR018584">
    <property type="entry name" value="GT87"/>
</dbReference>
<feature type="transmembrane region" description="Helical" evidence="8">
    <location>
        <begin position="147"/>
        <end position="175"/>
    </location>
</feature>
<keyword evidence="6 8" id="KW-0472">Membrane</keyword>
<organism evidence="9 10">
    <name type="scientific">Gemmata algarum</name>
    <dbReference type="NCBI Taxonomy" id="2975278"/>
    <lineage>
        <taxon>Bacteria</taxon>
        <taxon>Pseudomonadati</taxon>
        <taxon>Planctomycetota</taxon>
        <taxon>Planctomycetia</taxon>
        <taxon>Gemmatales</taxon>
        <taxon>Gemmataceae</taxon>
        <taxon>Gemmata</taxon>
    </lineage>
</organism>
<evidence type="ECO:0000256" key="4">
    <source>
        <dbReference type="ARBA" id="ARBA00022692"/>
    </source>
</evidence>
<feature type="transmembrane region" description="Helical" evidence="8">
    <location>
        <begin position="356"/>
        <end position="374"/>
    </location>
</feature>
<keyword evidence="4 8" id="KW-0812">Transmembrane</keyword>
<keyword evidence="5 8" id="KW-1133">Transmembrane helix</keyword>
<evidence type="ECO:0000256" key="3">
    <source>
        <dbReference type="ARBA" id="ARBA00022679"/>
    </source>
</evidence>
<comment type="caution">
    <text evidence="9">The sequence shown here is derived from an EMBL/GenBank/DDBJ whole genome shotgun (WGS) entry which is preliminary data.</text>
</comment>
<keyword evidence="2" id="KW-1003">Cell membrane</keyword>
<keyword evidence="10" id="KW-1185">Reference proteome</keyword>
<dbReference type="RefSeq" id="WP_320687821.1">
    <property type="nucleotide sequence ID" value="NZ_JAXBLV010000193.1"/>
</dbReference>
<evidence type="ECO:0000313" key="9">
    <source>
        <dbReference type="EMBL" id="MDY3561405.1"/>
    </source>
</evidence>
<evidence type="ECO:0000256" key="2">
    <source>
        <dbReference type="ARBA" id="ARBA00022475"/>
    </source>
</evidence>
<sequence>MPQEAGTSTRIAYWNRSLMPPKLRTLLVVLVGGAAVAAVADRIVSTPGMLSPRDFIEYWAAGRVNLRGGNPYDPRLVLAEQQAVEPHRDGALMMWNPPPALAVYMPLGTVPAKWAALLWCVAQFGAVVGASALLWREYAPGRPTWGALAAALPFVGTWWVVTYGQNTGFLLLGLAGFLHFVRRDRPLAAGACAALTALKPHLLAAFGVLLIADALSRRGRRALAAGTGAVAAALVVALVPNPDVLEQFVTAARNPRPETVPLSGYALPVPAYWLRVWLARESFWVQFVPCAVACAALLARRLRRGAAWDWGHELPLVVAVSVLATPYGGWIFDLPVLLVPAVWALARLVRTGHRTGAVVFVAGQAVITAVTFATAGALHAYWWVAPTALALCLLPFWPGRVRRMSPH</sequence>
<feature type="transmembrane region" description="Helical" evidence="8">
    <location>
        <begin position="380"/>
        <end position="397"/>
    </location>
</feature>
<comment type="similarity">
    <text evidence="7">Belongs to the glycosyltransferase 87 family.</text>
</comment>
<name>A0ABU5F3W2_9BACT</name>
<comment type="subcellular location">
    <subcellularLocation>
        <location evidence="1">Cell membrane</location>
        <topology evidence="1">Multi-pass membrane protein</topology>
    </subcellularLocation>
</comment>
<evidence type="ECO:0000256" key="1">
    <source>
        <dbReference type="ARBA" id="ARBA00004651"/>
    </source>
</evidence>
<gene>
    <name evidence="9" type="ORF">R5W23_002683</name>
</gene>
<keyword evidence="3" id="KW-0808">Transferase</keyword>
<accession>A0ABU5F3W2</accession>
<reference evidence="10" key="1">
    <citation type="journal article" date="2023" name="Mar. Drugs">
        <title>Gemmata algarum, a Novel Planctomycete Isolated from an Algal Mat, Displays Antimicrobial Activity.</title>
        <authorList>
            <person name="Kumar G."/>
            <person name="Kallscheuer N."/>
            <person name="Kashif M."/>
            <person name="Ahamad S."/>
            <person name="Jagadeeshwari U."/>
            <person name="Pannikurungottu S."/>
            <person name="Haufschild T."/>
            <person name="Kabuu M."/>
            <person name="Sasikala C."/>
            <person name="Jogler C."/>
            <person name="Ramana C."/>
        </authorList>
    </citation>
    <scope>NUCLEOTIDE SEQUENCE [LARGE SCALE GENOMIC DNA]</scope>
    <source>
        <strain evidence="10">JC673</strain>
    </source>
</reference>
<evidence type="ECO:0000256" key="7">
    <source>
        <dbReference type="ARBA" id="ARBA00024033"/>
    </source>
</evidence>